<feature type="compositionally biased region" description="Acidic residues" evidence="1">
    <location>
        <begin position="97"/>
        <end position="112"/>
    </location>
</feature>
<name>A0A8S5P6Q4_9CAUD</name>
<evidence type="ECO:0000313" key="2">
    <source>
        <dbReference type="EMBL" id="DAE02831.1"/>
    </source>
</evidence>
<reference evidence="2" key="1">
    <citation type="journal article" date="2021" name="Proc. Natl. Acad. Sci. U.S.A.">
        <title>A Catalog of Tens of Thousands of Viruses from Human Metagenomes Reveals Hidden Associations with Chronic Diseases.</title>
        <authorList>
            <person name="Tisza M.J."/>
            <person name="Buck C.B."/>
        </authorList>
    </citation>
    <scope>NUCLEOTIDE SEQUENCE</scope>
    <source>
        <strain evidence="2">Ctrvp54</strain>
    </source>
</reference>
<sequence length="112" mass="12532">MDMITINGKTYKAVELDFNNVCRMERMGAPISEISTNIMSTLRAYIALCMRKPIEIAGREIEAHIVAGGSLKEIIEDFNAKVEESGFFQALRKNSEEQEATEAAEIEEISET</sequence>
<accession>A0A8S5P6Q4</accession>
<evidence type="ECO:0000256" key="1">
    <source>
        <dbReference type="SAM" id="MobiDB-lite"/>
    </source>
</evidence>
<proteinExistence type="predicted"/>
<organism evidence="2">
    <name type="scientific">Siphoviridae sp. ctrvp54</name>
    <dbReference type="NCBI Taxonomy" id="2825690"/>
    <lineage>
        <taxon>Viruses</taxon>
        <taxon>Duplodnaviria</taxon>
        <taxon>Heunggongvirae</taxon>
        <taxon>Uroviricota</taxon>
        <taxon>Caudoviricetes</taxon>
    </lineage>
</organism>
<feature type="region of interest" description="Disordered" evidence="1">
    <location>
        <begin position="93"/>
        <end position="112"/>
    </location>
</feature>
<protein>
    <submittedName>
        <fullName evidence="2">Tail assembly chaperone protein</fullName>
    </submittedName>
</protein>
<dbReference type="EMBL" id="BK015354">
    <property type="protein sequence ID" value="DAE02831.1"/>
    <property type="molecule type" value="Genomic_DNA"/>
</dbReference>